<evidence type="ECO:0008006" key="4">
    <source>
        <dbReference type="Google" id="ProtNLM"/>
    </source>
</evidence>
<dbReference type="RefSeq" id="WP_208466699.1">
    <property type="nucleotide sequence ID" value="NZ_JAGFNS010000004.1"/>
</dbReference>
<dbReference type="EMBL" id="JAGFNS010000004">
    <property type="protein sequence ID" value="MBO3737497.1"/>
    <property type="molecule type" value="Genomic_DNA"/>
</dbReference>
<proteinExistence type="predicted"/>
<keyword evidence="1" id="KW-1133">Transmembrane helix</keyword>
<name>A0ABS3UFE3_9ACTN</name>
<keyword evidence="1" id="KW-0812">Transmembrane</keyword>
<feature type="transmembrane region" description="Helical" evidence="1">
    <location>
        <begin position="57"/>
        <end position="79"/>
    </location>
</feature>
<protein>
    <recommendedName>
        <fullName evidence="4">PH domain-containing protein</fullName>
    </recommendedName>
</protein>
<keyword evidence="3" id="KW-1185">Reference proteome</keyword>
<organism evidence="2 3">
    <name type="scientific">Actinoplanes flavus</name>
    <dbReference type="NCBI Taxonomy" id="2820290"/>
    <lineage>
        <taxon>Bacteria</taxon>
        <taxon>Bacillati</taxon>
        <taxon>Actinomycetota</taxon>
        <taxon>Actinomycetes</taxon>
        <taxon>Micromonosporales</taxon>
        <taxon>Micromonosporaceae</taxon>
        <taxon>Actinoplanes</taxon>
    </lineage>
</organism>
<gene>
    <name evidence="2" type="ORF">J5X75_08175</name>
</gene>
<keyword evidence="1" id="KW-0472">Membrane</keyword>
<evidence type="ECO:0000313" key="3">
    <source>
        <dbReference type="Proteomes" id="UP000679690"/>
    </source>
</evidence>
<reference evidence="2 3" key="1">
    <citation type="submission" date="2021-03" db="EMBL/GenBank/DDBJ databases">
        <title>Actinoplanes flavus sp. nov., a novel actinomycete isolated from Coconut Palm rhizosphere soil.</title>
        <authorList>
            <person name="Luo X."/>
        </authorList>
    </citation>
    <scope>NUCLEOTIDE SEQUENCE [LARGE SCALE GENOMIC DNA]</scope>
    <source>
        <strain evidence="2 3">NEAU-H7</strain>
    </source>
</reference>
<comment type="caution">
    <text evidence="2">The sequence shown here is derived from an EMBL/GenBank/DDBJ whole genome shotgun (WGS) entry which is preliminary data.</text>
</comment>
<evidence type="ECO:0000256" key="1">
    <source>
        <dbReference type="SAM" id="Phobius"/>
    </source>
</evidence>
<sequence length="189" mass="20873">MSAEKNSSTRPARADTCVLPLNRRRRLQRGLFRFGVALTVPGVIVLVVLAITGAGQLVYLLAPGFLAVLTVPFGIAWIARPNRLPKADPVLDRTGIRLSADGRTLRRDVVLPWDRVKTLTIVFRTLTVDPVAWPDLGGDDEAERGRWAKRERKRQSRPALQYGLAKGLPSREQLRDVVADLSGGRVGLH</sequence>
<accession>A0ABS3UFE3</accession>
<dbReference type="Proteomes" id="UP000679690">
    <property type="component" value="Unassembled WGS sequence"/>
</dbReference>
<evidence type="ECO:0000313" key="2">
    <source>
        <dbReference type="EMBL" id="MBO3737497.1"/>
    </source>
</evidence>
<feature type="transmembrane region" description="Helical" evidence="1">
    <location>
        <begin position="31"/>
        <end position="51"/>
    </location>
</feature>